<comment type="similarity">
    <text evidence="1">Belongs to the GTP cyclohydrolase I type 2/NIF3 family.</text>
</comment>
<dbReference type="GO" id="GO:0005737">
    <property type="term" value="C:cytoplasm"/>
    <property type="evidence" value="ECO:0007669"/>
    <property type="project" value="TreeGrafter"/>
</dbReference>
<dbReference type="InterPro" id="IPR002678">
    <property type="entry name" value="DUF34/NIF3"/>
</dbReference>
<dbReference type="RefSeq" id="WP_063367585.1">
    <property type="nucleotide sequence ID" value="NZ_AUYC01000021.1"/>
</dbReference>
<evidence type="ECO:0000313" key="6">
    <source>
        <dbReference type="Proteomes" id="UP000076486"/>
    </source>
</evidence>
<dbReference type="EMBL" id="AUYC01000021">
    <property type="protein sequence ID" value="KZN64559.1"/>
    <property type="molecule type" value="Genomic_DNA"/>
</dbReference>
<comment type="caution">
    <text evidence="5">The sequence shown here is derived from an EMBL/GenBank/DDBJ whole genome shotgun (WGS) entry which is preliminary data.</text>
</comment>
<feature type="binding site" evidence="4">
    <location>
        <position position="64"/>
    </location>
    <ligand>
        <name>a divalent metal cation</name>
        <dbReference type="ChEBI" id="CHEBI:60240"/>
        <label>2</label>
    </ligand>
</feature>
<dbReference type="GO" id="GO:0046872">
    <property type="term" value="F:metal ion binding"/>
    <property type="evidence" value="ECO:0007669"/>
    <property type="project" value="UniProtKB-KW"/>
</dbReference>
<dbReference type="PANTHER" id="PTHR13799:SF14">
    <property type="entry name" value="GTP CYCLOHYDROLASE 1 TYPE 2 HOMOLOG"/>
    <property type="match status" value="1"/>
</dbReference>
<gene>
    <name evidence="5" type="ORF">N473_14640</name>
</gene>
<reference evidence="5 6" key="1">
    <citation type="submission" date="2013-07" db="EMBL/GenBank/DDBJ databases">
        <title>Comparative Genomic and Metabolomic Analysis of Twelve Strains of Pseudoalteromonas luteoviolacea.</title>
        <authorList>
            <person name="Vynne N.G."/>
            <person name="Mansson M."/>
            <person name="Gram L."/>
        </authorList>
    </citation>
    <scope>NUCLEOTIDE SEQUENCE [LARGE SCALE GENOMIC DNA]</scope>
    <source>
        <strain evidence="5 6">CPMOR-1</strain>
    </source>
</reference>
<evidence type="ECO:0000256" key="2">
    <source>
        <dbReference type="ARBA" id="ARBA00022112"/>
    </source>
</evidence>
<dbReference type="AlphaFoldDB" id="A0A162B0G2"/>
<organism evidence="5 6">
    <name type="scientific">Pseudoalteromonas luteoviolacea CPMOR-1</name>
    <dbReference type="NCBI Taxonomy" id="1365248"/>
    <lineage>
        <taxon>Bacteria</taxon>
        <taxon>Pseudomonadati</taxon>
        <taxon>Pseudomonadota</taxon>
        <taxon>Gammaproteobacteria</taxon>
        <taxon>Alteromonadales</taxon>
        <taxon>Pseudoalteromonadaceae</taxon>
        <taxon>Pseudoalteromonas</taxon>
    </lineage>
</organism>
<dbReference type="PANTHER" id="PTHR13799">
    <property type="entry name" value="NGG1 INTERACTING FACTOR 3"/>
    <property type="match status" value="1"/>
</dbReference>
<sequence>MQRKKLVNQLTELLKPFQINDFCPNGLQVEGKSEIKKVITGVTASQALIDAAIEKQADAILVHHGYFWKGEDQPITGMKKRRIQSLLAHDINLLAYHLPLDVHPELGNNAQLGELLDLVVERPLEPWNKNSVAVKGKLKTPMTVSEFTQLIENKLERAPLVNQAGDHEIKTIAWCTGGGQSFIDLAASQGIDAYLTGEASEQTIHSSNEQGIHFFAAGHHATERYGVKALGEYLADKYDLDVEFIDINNPV</sequence>
<keyword evidence="3 4" id="KW-0479">Metal-binding</keyword>
<dbReference type="InterPro" id="IPR036069">
    <property type="entry name" value="DUF34/NIF3_sf"/>
</dbReference>
<dbReference type="Pfam" id="PF01784">
    <property type="entry name" value="DUF34_NIF3"/>
    <property type="match status" value="1"/>
</dbReference>
<proteinExistence type="inferred from homology"/>
<dbReference type="Proteomes" id="UP000076486">
    <property type="component" value="Unassembled WGS sequence"/>
</dbReference>
<dbReference type="FunFam" id="3.40.1390.30:FF:000002">
    <property type="entry name" value="Nif3-like dinuclear metal center protein"/>
    <property type="match status" value="1"/>
</dbReference>
<dbReference type="SUPFAM" id="SSF102705">
    <property type="entry name" value="NIF3 (NGG1p interacting factor 3)-like"/>
    <property type="match status" value="1"/>
</dbReference>
<dbReference type="PATRIC" id="fig|1365248.3.peg.1841"/>
<dbReference type="Gene3D" id="3.40.1390.30">
    <property type="entry name" value="NIF3 (NGG1p interacting factor 3)-like"/>
    <property type="match status" value="2"/>
</dbReference>
<evidence type="ECO:0000256" key="4">
    <source>
        <dbReference type="PIRSR" id="PIRSR602678-1"/>
    </source>
</evidence>
<evidence type="ECO:0000256" key="3">
    <source>
        <dbReference type="ARBA" id="ARBA00022723"/>
    </source>
</evidence>
<name>A0A162B0G2_9GAMM</name>
<evidence type="ECO:0000256" key="1">
    <source>
        <dbReference type="ARBA" id="ARBA00006964"/>
    </source>
</evidence>
<evidence type="ECO:0000313" key="5">
    <source>
        <dbReference type="EMBL" id="KZN64559.1"/>
    </source>
</evidence>
<protein>
    <recommendedName>
        <fullName evidence="2">GTP cyclohydrolase 1 type 2 homolog</fullName>
    </recommendedName>
</protein>
<feature type="binding site" evidence="4">
    <location>
        <position position="63"/>
    </location>
    <ligand>
        <name>a divalent metal cation</name>
        <dbReference type="ChEBI" id="CHEBI:60240"/>
        <label>1</label>
    </ligand>
</feature>
<feature type="binding site" evidence="4">
    <location>
        <position position="223"/>
    </location>
    <ligand>
        <name>a divalent metal cation</name>
        <dbReference type="ChEBI" id="CHEBI:60240"/>
        <label>1</label>
    </ligand>
</feature>
<feature type="binding site" evidence="4">
    <location>
        <position position="219"/>
    </location>
    <ligand>
        <name>a divalent metal cation</name>
        <dbReference type="ChEBI" id="CHEBI:60240"/>
        <label>1</label>
    </ligand>
</feature>
<feature type="binding site" evidence="4">
    <location>
        <position position="101"/>
    </location>
    <ligand>
        <name>a divalent metal cation</name>
        <dbReference type="ChEBI" id="CHEBI:60240"/>
        <label>1</label>
    </ligand>
</feature>
<dbReference type="NCBIfam" id="TIGR00486">
    <property type="entry name" value="YbgI_SA1388"/>
    <property type="match status" value="1"/>
</dbReference>
<accession>A0A162B0G2</accession>